<organism evidence="2 3">
    <name type="scientific">Dysosmobacter welbionis</name>
    <dbReference type="NCBI Taxonomy" id="2093857"/>
    <lineage>
        <taxon>Bacteria</taxon>
        <taxon>Bacillati</taxon>
        <taxon>Bacillota</taxon>
        <taxon>Clostridia</taxon>
        <taxon>Eubacteriales</taxon>
        <taxon>Oscillospiraceae</taxon>
        <taxon>Dysosmobacter</taxon>
    </lineage>
</organism>
<dbReference type="Pfam" id="PF03551">
    <property type="entry name" value="PadR"/>
    <property type="match status" value="1"/>
</dbReference>
<dbReference type="InterPro" id="IPR052509">
    <property type="entry name" value="Metal_resp_DNA-bind_regulator"/>
</dbReference>
<proteinExistence type="predicted"/>
<dbReference type="RefSeq" id="WP_136890729.1">
    <property type="nucleotide sequence ID" value="NZ_CP034413.3"/>
</dbReference>
<dbReference type="InterPro" id="IPR036388">
    <property type="entry name" value="WH-like_DNA-bd_sf"/>
</dbReference>
<feature type="domain" description="Transcription regulator PadR N-terminal" evidence="1">
    <location>
        <begin position="14"/>
        <end position="88"/>
    </location>
</feature>
<evidence type="ECO:0000313" key="2">
    <source>
        <dbReference type="EMBL" id="QCI58080.1"/>
    </source>
</evidence>
<reference evidence="3" key="1">
    <citation type="submission" date="2018-12" db="EMBL/GenBank/DDBJ databases">
        <title>Dusodibacter welbiota gen. nov., sp. nov., isolated from human faeces and emended description of the Oscillibacter genus.</title>
        <authorList>
            <person name="Le Roy T."/>
            <person name="Van der Smissen P."/>
            <person name="Delzenne N."/>
            <person name="Muccioli G."/>
            <person name="Collet J.F."/>
            <person name="Cani P.D."/>
        </authorList>
    </citation>
    <scope>NUCLEOTIDE SEQUENCE [LARGE SCALE GENOMIC DNA]</scope>
    <source>
        <strain evidence="3">J115</strain>
    </source>
</reference>
<dbReference type="InterPro" id="IPR005149">
    <property type="entry name" value="Tscrpt_reg_PadR_N"/>
</dbReference>
<gene>
    <name evidence="2" type="ORF">EIO64_01610</name>
</gene>
<dbReference type="InterPro" id="IPR036390">
    <property type="entry name" value="WH_DNA-bd_sf"/>
</dbReference>
<dbReference type="PANTHER" id="PTHR33169">
    <property type="entry name" value="PADR-FAMILY TRANSCRIPTIONAL REGULATOR"/>
    <property type="match status" value="1"/>
</dbReference>
<dbReference type="EMBL" id="CP034413">
    <property type="protein sequence ID" value="QCI58080.1"/>
    <property type="molecule type" value="Genomic_DNA"/>
</dbReference>
<accession>A0A4D7ARS3</accession>
<evidence type="ECO:0000259" key="1">
    <source>
        <dbReference type="Pfam" id="PF03551"/>
    </source>
</evidence>
<name>A0A4D7ARS3_9FIRM</name>
<dbReference type="GeneID" id="89523365"/>
<sequence length="113" mass="12647">MAKKQTMDHAQLLVLSLLAGEDMYGYQMIVELARRSDHTFEMKEGTLYPVLHGLERDGAVEAYQQEAPTGRMRKYYRLTRRGAAVLREEAAAWQTYSGAVNAVLQACPGLDPA</sequence>
<keyword evidence="3" id="KW-1185">Reference proteome</keyword>
<dbReference type="Gene3D" id="1.10.10.10">
    <property type="entry name" value="Winged helix-like DNA-binding domain superfamily/Winged helix DNA-binding domain"/>
    <property type="match status" value="1"/>
</dbReference>
<dbReference type="Proteomes" id="UP000298642">
    <property type="component" value="Chromosome"/>
</dbReference>
<dbReference type="AlphaFoldDB" id="A0A4D7ARS3"/>
<dbReference type="KEGG" id="obj:EIO64_01610"/>
<dbReference type="PANTHER" id="PTHR33169:SF14">
    <property type="entry name" value="TRANSCRIPTIONAL REGULATOR RV3488"/>
    <property type="match status" value="1"/>
</dbReference>
<dbReference type="SUPFAM" id="SSF46785">
    <property type="entry name" value="Winged helix' DNA-binding domain"/>
    <property type="match status" value="1"/>
</dbReference>
<evidence type="ECO:0000313" key="3">
    <source>
        <dbReference type="Proteomes" id="UP000298642"/>
    </source>
</evidence>
<protein>
    <submittedName>
        <fullName evidence="2">PadR family transcriptional regulator</fullName>
    </submittedName>
</protein>